<feature type="binding site" description="axial binding residue" evidence="9">
    <location>
        <position position="457"/>
    </location>
    <ligand>
        <name>heme</name>
        <dbReference type="ChEBI" id="CHEBI:30413"/>
    </ligand>
    <ligandPart>
        <name>Fe</name>
        <dbReference type="ChEBI" id="CHEBI:18248"/>
    </ligandPart>
</feature>
<keyword evidence="4 9" id="KW-0479">Metal-binding</keyword>
<gene>
    <name evidence="12" type="ORF">TRITD_5Bv1G239170</name>
</gene>
<dbReference type="Gramene" id="TRITD5Bv1G239170.1">
    <property type="protein sequence ID" value="TRITD5Bv1G239170.1"/>
    <property type="gene ID" value="TRITD5Bv1G239170"/>
</dbReference>
<evidence type="ECO:0000313" key="12">
    <source>
        <dbReference type="EMBL" id="VAI39603.1"/>
    </source>
</evidence>
<comment type="similarity">
    <text evidence="1 10">Belongs to the cytochrome P450 family.</text>
</comment>
<evidence type="ECO:0000256" key="10">
    <source>
        <dbReference type="RuleBase" id="RU000461"/>
    </source>
</evidence>
<keyword evidence="13" id="KW-1185">Reference proteome</keyword>
<evidence type="ECO:0008006" key="14">
    <source>
        <dbReference type="Google" id="ProtNLM"/>
    </source>
</evidence>
<evidence type="ECO:0000256" key="2">
    <source>
        <dbReference type="ARBA" id="ARBA00022617"/>
    </source>
</evidence>
<evidence type="ECO:0000313" key="13">
    <source>
        <dbReference type="Proteomes" id="UP000324705"/>
    </source>
</evidence>
<dbReference type="PANTHER" id="PTHR47955">
    <property type="entry name" value="CYTOCHROME P450 FAMILY 71 PROTEIN"/>
    <property type="match status" value="1"/>
</dbReference>
<dbReference type="GO" id="GO:0016705">
    <property type="term" value="F:oxidoreductase activity, acting on paired donors, with incorporation or reduction of molecular oxygen"/>
    <property type="evidence" value="ECO:0007669"/>
    <property type="project" value="InterPro"/>
</dbReference>
<dbReference type="PANTHER" id="PTHR47955:SF15">
    <property type="entry name" value="CYTOCHROME P450 71A2-LIKE"/>
    <property type="match status" value="1"/>
</dbReference>
<proteinExistence type="inferred from homology"/>
<dbReference type="PRINTS" id="PR00463">
    <property type="entry name" value="EP450I"/>
</dbReference>
<keyword evidence="7 9" id="KW-0408">Iron</keyword>
<dbReference type="Gene3D" id="1.10.630.10">
    <property type="entry name" value="Cytochrome P450"/>
    <property type="match status" value="1"/>
</dbReference>
<evidence type="ECO:0000256" key="1">
    <source>
        <dbReference type="ARBA" id="ARBA00010617"/>
    </source>
</evidence>
<dbReference type="PROSITE" id="PS00086">
    <property type="entry name" value="CYTOCHROME_P450"/>
    <property type="match status" value="1"/>
</dbReference>
<accession>A0A9R0XND3</accession>
<keyword evidence="2 9" id="KW-0349">Heme</keyword>
<evidence type="ECO:0000256" key="9">
    <source>
        <dbReference type="PIRSR" id="PIRSR602401-1"/>
    </source>
</evidence>
<dbReference type="Proteomes" id="UP000324705">
    <property type="component" value="Chromosome 5B"/>
</dbReference>
<evidence type="ECO:0000256" key="6">
    <source>
        <dbReference type="ARBA" id="ARBA00023002"/>
    </source>
</evidence>
<dbReference type="InterPro" id="IPR002401">
    <property type="entry name" value="Cyt_P450_E_grp-I"/>
</dbReference>
<dbReference type="AlphaFoldDB" id="A0A9R0XND3"/>
<evidence type="ECO:0000256" key="5">
    <source>
        <dbReference type="ARBA" id="ARBA00022989"/>
    </source>
</evidence>
<feature type="transmembrane region" description="Helical" evidence="11">
    <location>
        <begin position="24"/>
        <end position="44"/>
    </location>
</feature>
<dbReference type="FunFam" id="1.10.630.10:FF:000043">
    <property type="entry name" value="Cytochrome P450 99A2"/>
    <property type="match status" value="1"/>
</dbReference>
<reference evidence="12 13" key="1">
    <citation type="submission" date="2017-09" db="EMBL/GenBank/DDBJ databases">
        <authorList>
            <consortium name="International Durum Wheat Genome Sequencing Consortium (IDWGSC)"/>
            <person name="Milanesi L."/>
        </authorList>
    </citation>
    <scope>NUCLEOTIDE SEQUENCE [LARGE SCALE GENOMIC DNA]</scope>
    <source>
        <strain evidence="13">cv. Svevo</strain>
    </source>
</reference>
<evidence type="ECO:0000256" key="8">
    <source>
        <dbReference type="ARBA" id="ARBA00023033"/>
    </source>
</evidence>
<comment type="cofactor">
    <cofactor evidence="9">
        <name>heme</name>
        <dbReference type="ChEBI" id="CHEBI:30413"/>
    </cofactor>
</comment>
<protein>
    <recommendedName>
        <fullName evidence="14">Cytochrome P450</fullName>
    </recommendedName>
</protein>
<dbReference type="SUPFAM" id="SSF48264">
    <property type="entry name" value="Cytochrome P450"/>
    <property type="match status" value="1"/>
</dbReference>
<dbReference type="GO" id="GO:0020037">
    <property type="term" value="F:heme binding"/>
    <property type="evidence" value="ECO:0007669"/>
    <property type="project" value="InterPro"/>
</dbReference>
<dbReference type="PRINTS" id="PR00385">
    <property type="entry name" value="P450"/>
</dbReference>
<organism evidence="12 13">
    <name type="scientific">Triticum turgidum subsp. durum</name>
    <name type="common">Durum wheat</name>
    <name type="synonym">Triticum durum</name>
    <dbReference type="NCBI Taxonomy" id="4567"/>
    <lineage>
        <taxon>Eukaryota</taxon>
        <taxon>Viridiplantae</taxon>
        <taxon>Streptophyta</taxon>
        <taxon>Embryophyta</taxon>
        <taxon>Tracheophyta</taxon>
        <taxon>Spermatophyta</taxon>
        <taxon>Magnoliopsida</taxon>
        <taxon>Liliopsida</taxon>
        <taxon>Poales</taxon>
        <taxon>Poaceae</taxon>
        <taxon>BOP clade</taxon>
        <taxon>Pooideae</taxon>
        <taxon>Triticodae</taxon>
        <taxon>Triticeae</taxon>
        <taxon>Triticinae</taxon>
        <taxon>Triticum</taxon>
    </lineage>
</organism>
<evidence type="ECO:0000256" key="4">
    <source>
        <dbReference type="ARBA" id="ARBA00022723"/>
    </source>
</evidence>
<sequence length="522" mass="56611">MHRLLTSTRHKLARMVAEMVVEPWNSPVLITLLAFLVVVITVLVSTRRGSNAPPSPRGLPVVGHLHLLGSLPHRSLRSLAASHGPVMHLRLGRVPTVVASSAAAAEEAMKTRDLDFAGRPRLLMVDRFYYGTGGIGFAPYGDHWRQARRVCAVHMLSARRVASLGRVRAQEAAALAGRISGSGGVVNLSDSLAVYSNAVISRCTLGDADCVVEGGGARLRKAFGEMEELLGTVPMGETVPWLRWVDTVTGLERRARRVFEEMDGLLERVIADHRQRRRAAAAATGDEDEEDFVDVMLDADELDTDSIKSIILDVLAAATATTFALLEWAMAELINHPHEMRRLQAEVRAAVGPGAGAVVTEAHLPRLPYLRAVINETLRLHPPSPLLLPRETLEDTRLLGYDVPAGTRVLINAWAIGRDPATWGPRAEEFAPERFVGYGGAGQDFSFLPFGAGRRGCPGVEFAMLSNELALASLVHGFDWELPGGRSPPVDMSELYGLSVCLKAPLLLVAKPWSSIDMDGVE</sequence>
<keyword evidence="8 10" id="KW-0503">Monooxygenase</keyword>
<evidence type="ECO:0000256" key="7">
    <source>
        <dbReference type="ARBA" id="ARBA00023004"/>
    </source>
</evidence>
<dbReference type="InterPro" id="IPR036396">
    <property type="entry name" value="Cyt_P450_sf"/>
</dbReference>
<dbReference type="EMBL" id="LT934120">
    <property type="protein sequence ID" value="VAI39603.1"/>
    <property type="molecule type" value="Genomic_DNA"/>
</dbReference>
<dbReference type="GO" id="GO:0004497">
    <property type="term" value="F:monooxygenase activity"/>
    <property type="evidence" value="ECO:0007669"/>
    <property type="project" value="UniProtKB-KW"/>
</dbReference>
<evidence type="ECO:0000256" key="11">
    <source>
        <dbReference type="SAM" id="Phobius"/>
    </source>
</evidence>
<keyword evidence="6 10" id="KW-0560">Oxidoreductase</keyword>
<dbReference type="InterPro" id="IPR001128">
    <property type="entry name" value="Cyt_P450"/>
</dbReference>
<dbReference type="InterPro" id="IPR017972">
    <property type="entry name" value="Cyt_P450_CS"/>
</dbReference>
<dbReference type="GO" id="GO:0005506">
    <property type="term" value="F:iron ion binding"/>
    <property type="evidence" value="ECO:0007669"/>
    <property type="project" value="InterPro"/>
</dbReference>
<keyword evidence="3 11" id="KW-0812">Transmembrane</keyword>
<keyword evidence="11" id="KW-0472">Membrane</keyword>
<name>A0A9R0XND3_TRITD</name>
<evidence type="ECO:0000256" key="3">
    <source>
        <dbReference type="ARBA" id="ARBA00022692"/>
    </source>
</evidence>
<dbReference type="OMA" id="TCAFLME"/>
<keyword evidence="5 11" id="KW-1133">Transmembrane helix</keyword>
<dbReference type="Pfam" id="PF00067">
    <property type="entry name" value="p450"/>
    <property type="match status" value="1"/>
</dbReference>